<accession>A0A9E2S8Y4</accession>
<name>A0A9E2S8Y4_9BACT</name>
<dbReference type="GO" id="GO:0016787">
    <property type="term" value="F:hydrolase activity"/>
    <property type="evidence" value="ECO:0007669"/>
    <property type="project" value="UniProtKB-KW"/>
</dbReference>
<protein>
    <submittedName>
        <fullName evidence="3">MBL fold metallo-hydrolase</fullName>
    </submittedName>
</protein>
<evidence type="ECO:0000256" key="1">
    <source>
        <dbReference type="ARBA" id="ARBA00022801"/>
    </source>
</evidence>
<keyword evidence="1" id="KW-0378">Hydrolase</keyword>
<dbReference type="PANTHER" id="PTHR43546:SF9">
    <property type="entry name" value="L-ASCORBATE-6-PHOSPHATE LACTONASE ULAG-RELATED"/>
    <property type="match status" value="1"/>
</dbReference>
<dbReference type="Pfam" id="PF12706">
    <property type="entry name" value="Lactamase_B_2"/>
    <property type="match status" value="1"/>
</dbReference>
<proteinExistence type="predicted"/>
<comment type="caution">
    <text evidence="3">The sequence shown here is derived from an EMBL/GenBank/DDBJ whole genome shotgun (WGS) entry which is preliminary data.</text>
</comment>
<evidence type="ECO:0000313" key="4">
    <source>
        <dbReference type="Proteomes" id="UP000812270"/>
    </source>
</evidence>
<dbReference type="EMBL" id="JAHSPG010000003">
    <property type="protein sequence ID" value="MBV4357088.1"/>
    <property type="molecule type" value="Genomic_DNA"/>
</dbReference>
<gene>
    <name evidence="3" type="ORF">KTO63_08030</name>
</gene>
<dbReference type="AlphaFoldDB" id="A0A9E2S8Y4"/>
<dbReference type="PANTHER" id="PTHR43546">
    <property type="entry name" value="UPF0173 METAL-DEPENDENT HYDROLASE MJ1163-RELATED"/>
    <property type="match status" value="1"/>
</dbReference>
<sequence length="264" mass="29217">MKVTITQIDTACLLIDINGFKILTDPAFDEAGKKYLRADGKTYLHKTGSPAMSTADLGAIDLVLLSHHQHKDNLDDAGRAFIETVPGVISTKEAVEQLQLNNVHSLEEWESLEVEADNVEELTITATPCQHASTKEVSAKMGHVIGFIIEWKEQENGVLYISGDTVLFEGVRDVAERFLVNTAILNVGKAGIPASTGDVYYTFTADEAIEVAEMMHVDHLIPTHWEGWDHFQEKSQEAMNHFAKSHIAEKVIKLEPGKPVEIDI</sequence>
<organism evidence="3 4">
    <name type="scientific">Pinibacter aurantiacus</name>
    <dbReference type="NCBI Taxonomy" id="2851599"/>
    <lineage>
        <taxon>Bacteria</taxon>
        <taxon>Pseudomonadati</taxon>
        <taxon>Bacteroidota</taxon>
        <taxon>Chitinophagia</taxon>
        <taxon>Chitinophagales</taxon>
        <taxon>Chitinophagaceae</taxon>
        <taxon>Pinibacter</taxon>
    </lineage>
</organism>
<keyword evidence="4" id="KW-1185">Reference proteome</keyword>
<dbReference type="InterPro" id="IPR001279">
    <property type="entry name" value="Metallo-B-lactamas"/>
</dbReference>
<dbReference type="Proteomes" id="UP000812270">
    <property type="component" value="Unassembled WGS sequence"/>
</dbReference>
<reference evidence="3" key="1">
    <citation type="submission" date="2021-06" db="EMBL/GenBank/DDBJ databases">
        <authorList>
            <person name="Huq M.A."/>
        </authorList>
    </citation>
    <scope>NUCLEOTIDE SEQUENCE</scope>
    <source>
        <strain evidence="3">MAH-26</strain>
    </source>
</reference>
<evidence type="ECO:0000313" key="3">
    <source>
        <dbReference type="EMBL" id="MBV4357088.1"/>
    </source>
</evidence>
<evidence type="ECO:0000259" key="2">
    <source>
        <dbReference type="Pfam" id="PF12706"/>
    </source>
</evidence>
<feature type="domain" description="Metallo-beta-lactamase" evidence="2">
    <location>
        <begin position="22"/>
        <end position="225"/>
    </location>
</feature>
<dbReference type="RefSeq" id="WP_217790707.1">
    <property type="nucleotide sequence ID" value="NZ_JAHSPG010000003.1"/>
</dbReference>
<dbReference type="InterPro" id="IPR050114">
    <property type="entry name" value="UPF0173_UPF0282_UlaG_hydrolase"/>
</dbReference>